<protein>
    <submittedName>
        <fullName evidence="1">Uncharacterized protein</fullName>
    </submittedName>
</protein>
<reference evidence="1 2" key="1">
    <citation type="submission" date="2018-02" db="EMBL/GenBank/DDBJ databases">
        <title>Genomic Encyclopedia of Archaeal and Bacterial Type Strains, Phase II (KMG-II): from individual species to whole genera.</title>
        <authorList>
            <person name="Goeker M."/>
        </authorList>
    </citation>
    <scope>NUCLEOTIDE SEQUENCE [LARGE SCALE GENOMIC DNA]</scope>
    <source>
        <strain evidence="1 2">DSM 3808</strain>
    </source>
</reference>
<dbReference type="RefSeq" id="WP_104437657.1">
    <property type="nucleotide sequence ID" value="NZ_PTJA01000007.1"/>
</dbReference>
<name>A0A2S6HRU6_9FIRM</name>
<dbReference type="OrthoDB" id="2051805at2"/>
<accession>A0A2S6HRU6</accession>
<keyword evidence="2" id="KW-1185">Reference proteome</keyword>
<proteinExistence type="predicted"/>
<gene>
    <name evidence="1" type="ORF">BXY41_107285</name>
</gene>
<dbReference type="Proteomes" id="UP000237749">
    <property type="component" value="Unassembled WGS sequence"/>
</dbReference>
<dbReference type="EMBL" id="PTJA01000007">
    <property type="protein sequence ID" value="PPK80352.1"/>
    <property type="molecule type" value="Genomic_DNA"/>
</dbReference>
<organism evidence="1 2">
    <name type="scientific">Lacrimispora xylanisolvens</name>
    <dbReference type="NCBI Taxonomy" id="384636"/>
    <lineage>
        <taxon>Bacteria</taxon>
        <taxon>Bacillati</taxon>
        <taxon>Bacillota</taxon>
        <taxon>Clostridia</taxon>
        <taxon>Lachnospirales</taxon>
        <taxon>Lachnospiraceae</taxon>
        <taxon>Lacrimispora</taxon>
    </lineage>
</organism>
<evidence type="ECO:0000313" key="2">
    <source>
        <dbReference type="Proteomes" id="UP000237749"/>
    </source>
</evidence>
<evidence type="ECO:0000313" key="1">
    <source>
        <dbReference type="EMBL" id="PPK80352.1"/>
    </source>
</evidence>
<dbReference type="AlphaFoldDB" id="A0A2S6HRU6"/>
<comment type="caution">
    <text evidence="1">The sequence shown here is derived from an EMBL/GenBank/DDBJ whole genome shotgun (WGS) entry which is preliminary data.</text>
</comment>
<sequence>MFITPYNYGNQHTGSPVNLNIDKKSSMFKNDWDNSSNLSSTSGKSIKVYFKTPDMLYSGGNGTGLSFFLKYAEESTTDDPVIYAKGVDEKGNEFEQTVSVNNIDPSNATYVEMRALEAHNHVYHGIMKMSSLPLESGQMALHDRRNFFDMYKEGIKNFNTLKRYDLSAVYEQCYQSYLDIAAGQK</sequence>